<gene>
    <name evidence="1" type="ORF">QO019_001250</name>
</gene>
<name>A0ABU0KCR3_9ACTN</name>
<protein>
    <submittedName>
        <fullName evidence="1">Uncharacterized protein</fullName>
    </submittedName>
</protein>
<comment type="caution">
    <text evidence="1">The sequence shown here is derived from an EMBL/GenBank/DDBJ whole genome shotgun (WGS) entry which is preliminary data.</text>
</comment>
<reference evidence="1 2" key="1">
    <citation type="submission" date="2023-07" db="EMBL/GenBank/DDBJ databases">
        <title>Genomic Encyclopedia of Type Strains, Phase IV (KMG-IV): sequencing the most valuable type-strain genomes for metagenomic binning, comparative biology and taxonomic classification.</title>
        <authorList>
            <person name="Goeker M."/>
        </authorList>
    </citation>
    <scope>NUCLEOTIDE SEQUENCE [LARGE SCALE GENOMIC DNA]</scope>
    <source>
        <strain evidence="1 2">DSM 40573</strain>
    </source>
</reference>
<evidence type="ECO:0000313" key="1">
    <source>
        <dbReference type="EMBL" id="MDQ0486415.1"/>
    </source>
</evidence>
<dbReference type="Proteomes" id="UP001236795">
    <property type="component" value="Unassembled WGS sequence"/>
</dbReference>
<dbReference type="EMBL" id="JAUSWC010000004">
    <property type="protein sequence ID" value="MDQ0486415.1"/>
    <property type="molecule type" value="Genomic_DNA"/>
</dbReference>
<accession>A0ABU0KCR3</accession>
<evidence type="ECO:0000313" key="2">
    <source>
        <dbReference type="Proteomes" id="UP001236795"/>
    </source>
</evidence>
<keyword evidence="2" id="KW-1185">Reference proteome</keyword>
<organism evidence="1 2">
    <name type="scientific">Streptomyces thermodiastaticus</name>
    <dbReference type="NCBI Taxonomy" id="44061"/>
    <lineage>
        <taxon>Bacteria</taxon>
        <taxon>Bacillati</taxon>
        <taxon>Actinomycetota</taxon>
        <taxon>Actinomycetes</taxon>
        <taxon>Kitasatosporales</taxon>
        <taxon>Streptomycetaceae</taxon>
        <taxon>Streptomyces</taxon>
    </lineage>
</organism>
<sequence length="34" mass="3599">MRSPTHAMHITGGSAMNVLTELLAGVVHLVGWLV</sequence>
<proteinExistence type="predicted"/>